<dbReference type="Pfam" id="PF07065">
    <property type="entry name" value="D123"/>
    <property type="match status" value="1"/>
</dbReference>
<feature type="compositionally biased region" description="Pro residues" evidence="2">
    <location>
        <begin position="42"/>
        <end position="55"/>
    </location>
</feature>
<protein>
    <recommendedName>
        <fullName evidence="5">Cell division cycle protein 123</fullName>
    </recommendedName>
</protein>
<dbReference type="InterPro" id="IPR009772">
    <property type="entry name" value="CDC123"/>
</dbReference>
<gene>
    <name evidence="3" type="ORF">ONZ51_g9961</name>
</gene>
<dbReference type="Proteomes" id="UP001215151">
    <property type="component" value="Unassembled WGS sequence"/>
</dbReference>
<evidence type="ECO:0000256" key="2">
    <source>
        <dbReference type="SAM" id="MobiDB-lite"/>
    </source>
</evidence>
<dbReference type="EMBL" id="JAPEVG010000366">
    <property type="protein sequence ID" value="KAJ8463879.1"/>
    <property type="molecule type" value="Genomic_DNA"/>
</dbReference>
<keyword evidence="4" id="KW-1185">Reference proteome</keyword>
<dbReference type="AlphaFoldDB" id="A0AAD7TMX3"/>
<feature type="region of interest" description="Disordered" evidence="2">
    <location>
        <begin position="122"/>
        <end position="150"/>
    </location>
</feature>
<dbReference type="PANTHER" id="PTHR15323:SF6">
    <property type="entry name" value="CELL DIVISION CYCLE PROTEIN 123 HOMOLOG"/>
    <property type="match status" value="1"/>
</dbReference>
<feature type="compositionally biased region" description="Acidic residues" evidence="2">
    <location>
        <begin position="125"/>
        <end position="149"/>
    </location>
</feature>
<sequence length="429" mass="47781">MGVAVASGAYPALSVARFLVSFLPPRNTTLTLTLPSGHASPNPYPPPIPDLPSAPLPSSATADMPAPVHTPPLFPSHSPEALLAFQFSSWYPRFSAQSIKSTVIRPLSPAFREYLDSDGVFVPEGAEDVPAESTLSDDEDAADEDESADEPARFAFPELDAQIREAVADYGAVFPKLNFSSPRDAAWMLPASSPLKCMSPADVYLLLKSSDFVQHDLNPELVFEGCDPAPTPESSTAYELELVLRKWYPVDRARELRCFVRQENLIGISQRDPNYYDFWNERETQEKVVNAVTTFWENHIKGKWEQTQGDYTFDFLLTRDLSRGHIIDFNPYLPRTDPLLFTYEELHDLLLARTGSDPDAEAGARVPELRVVDSPSHPAASRNAPAHQHNMVPIEALAMSSGRDVQEFASMWQDEIRKTMEDQDSDDEP</sequence>
<reference evidence="3" key="1">
    <citation type="submission" date="2022-11" db="EMBL/GenBank/DDBJ databases">
        <title>Genome Sequence of Cubamyces cubensis.</title>
        <authorList>
            <person name="Buettner E."/>
        </authorList>
    </citation>
    <scope>NUCLEOTIDE SEQUENCE</scope>
    <source>
        <strain evidence="3">MPL-01</strain>
    </source>
</reference>
<feature type="region of interest" description="Disordered" evidence="2">
    <location>
        <begin position="33"/>
        <end position="68"/>
    </location>
</feature>
<organism evidence="3 4">
    <name type="scientific">Trametes cubensis</name>
    <dbReference type="NCBI Taxonomy" id="1111947"/>
    <lineage>
        <taxon>Eukaryota</taxon>
        <taxon>Fungi</taxon>
        <taxon>Dikarya</taxon>
        <taxon>Basidiomycota</taxon>
        <taxon>Agaricomycotina</taxon>
        <taxon>Agaricomycetes</taxon>
        <taxon>Polyporales</taxon>
        <taxon>Polyporaceae</taxon>
        <taxon>Trametes</taxon>
    </lineage>
</organism>
<accession>A0AAD7TMX3</accession>
<evidence type="ECO:0000256" key="1">
    <source>
        <dbReference type="ARBA" id="ARBA00011047"/>
    </source>
</evidence>
<proteinExistence type="inferred from homology"/>
<comment type="similarity">
    <text evidence="1">Belongs to the CDC123 family.</text>
</comment>
<dbReference type="GO" id="GO:0005737">
    <property type="term" value="C:cytoplasm"/>
    <property type="evidence" value="ECO:0007669"/>
    <property type="project" value="TreeGrafter"/>
</dbReference>
<dbReference type="PANTHER" id="PTHR15323">
    <property type="entry name" value="D123 PROTEIN"/>
    <property type="match status" value="1"/>
</dbReference>
<comment type="caution">
    <text evidence="3">The sequence shown here is derived from an EMBL/GenBank/DDBJ whole genome shotgun (WGS) entry which is preliminary data.</text>
</comment>
<evidence type="ECO:0008006" key="5">
    <source>
        <dbReference type="Google" id="ProtNLM"/>
    </source>
</evidence>
<evidence type="ECO:0000313" key="3">
    <source>
        <dbReference type="EMBL" id="KAJ8463879.1"/>
    </source>
</evidence>
<evidence type="ECO:0000313" key="4">
    <source>
        <dbReference type="Proteomes" id="UP001215151"/>
    </source>
</evidence>
<name>A0AAD7TMX3_9APHY</name>